<dbReference type="PANTHER" id="PTHR16469">
    <property type="entry name" value="UBIQUITIN-ASSOCIATED AND SH3 DOMAIN-CONTAINING BA-RELATED"/>
    <property type="match status" value="1"/>
</dbReference>
<evidence type="ECO:0000313" key="2">
    <source>
        <dbReference type="Proteomes" id="UP000230914"/>
    </source>
</evidence>
<dbReference type="Gene3D" id="3.40.50.1240">
    <property type="entry name" value="Phosphoglycerate mutase-like"/>
    <property type="match status" value="1"/>
</dbReference>
<evidence type="ECO:0000313" key="1">
    <source>
        <dbReference type="EMBL" id="PIE31420.1"/>
    </source>
</evidence>
<accession>A0A2G6K7N1</accession>
<dbReference type="Proteomes" id="UP000230914">
    <property type="component" value="Unassembled WGS sequence"/>
</dbReference>
<evidence type="ECO:0008006" key="3">
    <source>
        <dbReference type="Google" id="ProtNLM"/>
    </source>
</evidence>
<dbReference type="AlphaFoldDB" id="A0A2G6K7N1"/>
<reference evidence="1 2" key="1">
    <citation type="submission" date="2017-10" db="EMBL/GenBank/DDBJ databases">
        <title>Novel microbial diversity and functional potential in the marine mammal oral microbiome.</title>
        <authorList>
            <person name="Dudek N.K."/>
            <person name="Sun C.L."/>
            <person name="Burstein D."/>
            <person name="Kantor R.S."/>
            <person name="Aliaga Goltsman D.S."/>
            <person name="Bik E.M."/>
            <person name="Thomas B.C."/>
            <person name="Banfield J.F."/>
            <person name="Relman D.A."/>
        </authorList>
    </citation>
    <scope>NUCLEOTIDE SEQUENCE [LARGE SCALE GENOMIC DNA]</scope>
    <source>
        <strain evidence="1">DOLJORAL78_61_10</strain>
    </source>
</reference>
<protein>
    <recommendedName>
        <fullName evidence="3">Histidine phosphatase family protein</fullName>
    </recommendedName>
</protein>
<dbReference type="InterPro" id="IPR029033">
    <property type="entry name" value="His_PPase_superfam"/>
</dbReference>
<proteinExistence type="predicted"/>
<organism evidence="1 2">
    <name type="scientific">Ilumatobacter coccineus</name>
    <dbReference type="NCBI Taxonomy" id="467094"/>
    <lineage>
        <taxon>Bacteria</taxon>
        <taxon>Bacillati</taxon>
        <taxon>Actinomycetota</taxon>
        <taxon>Acidimicrobiia</taxon>
        <taxon>Acidimicrobiales</taxon>
        <taxon>Ilumatobacteraceae</taxon>
        <taxon>Ilumatobacter</taxon>
    </lineage>
</organism>
<comment type="caution">
    <text evidence="1">The sequence shown here is derived from an EMBL/GenBank/DDBJ whole genome shotgun (WGS) entry which is preliminary data.</text>
</comment>
<dbReference type="Pfam" id="PF00300">
    <property type="entry name" value="His_Phos_1"/>
    <property type="match status" value="1"/>
</dbReference>
<sequence length="154" mass="17106">MSEIYLVRHAKAGERRLWTGNDMDRPLSKKGRKQSAAVAHKLRKKATVLLSSPYVRCIETLEPLAALLDSEVEIEQRLCEDEPVGPLLTLISEAPSGAVLCSHGDLIPAAITALKKDGAELRGKKDWRKASVWVLKRNKHGRIVRATNWPPPTL</sequence>
<dbReference type="EMBL" id="PDSL01000083">
    <property type="protein sequence ID" value="PIE31420.1"/>
    <property type="molecule type" value="Genomic_DNA"/>
</dbReference>
<dbReference type="SMART" id="SM00855">
    <property type="entry name" value="PGAM"/>
    <property type="match status" value="1"/>
</dbReference>
<gene>
    <name evidence="1" type="ORF">CSA55_05710</name>
</gene>
<dbReference type="InterPro" id="IPR013078">
    <property type="entry name" value="His_Pase_superF_clade-1"/>
</dbReference>
<dbReference type="CDD" id="cd07067">
    <property type="entry name" value="HP_PGM_like"/>
    <property type="match status" value="1"/>
</dbReference>
<name>A0A2G6K7N1_9ACTN</name>
<dbReference type="InterPro" id="IPR051710">
    <property type="entry name" value="Phosphatase_SH3-domain"/>
</dbReference>
<dbReference type="SUPFAM" id="SSF53254">
    <property type="entry name" value="Phosphoglycerate mutase-like"/>
    <property type="match status" value="1"/>
</dbReference>
<dbReference type="PANTHER" id="PTHR16469:SF27">
    <property type="entry name" value="UBIQUITIN-ASSOCIATED AND SH3 DOMAIN-CONTAINING BA-RELATED"/>
    <property type="match status" value="1"/>
</dbReference>